<dbReference type="PROSITE" id="PS50071">
    <property type="entry name" value="HOMEOBOX_2"/>
    <property type="match status" value="1"/>
</dbReference>
<dbReference type="GO" id="GO:0005634">
    <property type="term" value="C:nucleus"/>
    <property type="evidence" value="ECO:0007669"/>
    <property type="project" value="UniProtKB-SubCell"/>
</dbReference>
<comment type="subcellular location">
    <subcellularLocation>
        <location evidence="4 5">Nucleus</location>
    </subcellularLocation>
</comment>
<sequence length="214" mass="24888">MKFSETTAITVGNISRTLDRGMKLILEVTSAPKKNQFSEFPFYEGRKLCDIPVLSDQLKKDYKRSIEMYQKSLEETIKLSQGSTNVNGYIFADRNIIFKRFEKELMCHIYIIESELMRDEIILSKLKYFLQSNNVNADAFIEAHNNEKKKSGRTRYSKRTTTYLESVFQKKRKLNAKERTKMSKESGLTGKQVRVWLTNRRARGGPSTTPEITT</sequence>
<keyword evidence="1 4" id="KW-0238">DNA-binding</keyword>
<name>A0AAV5QU59_9ASCO</name>
<dbReference type="GeneID" id="90076046"/>
<keyword evidence="8" id="KW-1185">Reference proteome</keyword>
<evidence type="ECO:0000313" key="8">
    <source>
        <dbReference type="Proteomes" id="UP001360560"/>
    </source>
</evidence>
<comment type="caution">
    <text evidence="7">The sequence shown here is derived from an EMBL/GenBank/DDBJ whole genome shotgun (WGS) entry which is preliminary data.</text>
</comment>
<dbReference type="RefSeq" id="XP_064855067.1">
    <property type="nucleotide sequence ID" value="XM_064998995.1"/>
</dbReference>
<dbReference type="Gene3D" id="1.10.10.60">
    <property type="entry name" value="Homeodomain-like"/>
    <property type="match status" value="1"/>
</dbReference>
<evidence type="ECO:0000256" key="3">
    <source>
        <dbReference type="ARBA" id="ARBA00023242"/>
    </source>
</evidence>
<evidence type="ECO:0000256" key="1">
    <source>
        <dbReference type="ARBA" id="ARBA00023125"/>
    </source>
</evidence>
<proteinExistence type="predicted"/>
<reference evidence="7 8" key="1">
    <citation type="journal article" date="2023" name="Elife">
        <title>Identification of key yeast species and microbe-microbe interactions impacting larval growth of Drosophila in the wild.</title>
        <authorList>
            <person name="Mure A."/>
            <person name="Sugiura Y."/>
            <person name="Maeda R."/>
            <person name="Honda K."/>
            <person name="Sakurai N."/>
            <person name="Takahashi Y."/>
            <person name="Watada M."/>
            <person name="Katoh T."/>
            <person name="Gotoh A."/>
            <person name="Gotoh Y."/>
            <person name="Taniguchi I."/>
            <person name="Nakamura K."/>
            <person name="Hayashi T."/>
            <person name="Katayama T."/>
            <person name="Uemura T."/>
            <person name="Hattori Y."/>
        </authorList>
    </citation>
    <scope>NUCLEOTIDE SEQUENCE [LARGE SCALE GENOMIC DNA]</scope>
    <source>
        <strain evidence="7 8">SC-9</strain>
    </source>
</reference>
<evidence type="ECO:0000256" key="2">
    <source>
        <dbReference type="ARBA" id="ARBA00023155"/>
    </source>
</evidence>
<dbReference type="AlphaFoldDB" id="A0AAV5QU59"/>
<dbReference type="SMART" id="SM00389">
    <property type="entry name" value="HOX"/>
    <property type="match status" value="1"/>
</dbReference>
<organism evidence="7 8">
    <name type="scientific">Saccharomycopsis crataegensis</name>
    <dbReference type="NCBI Taxonomy" id="43959"/>
    <lineage>
        <taxon>Eukaryota</taxon>
        <taxon>Fungi</taxon>
        <taxon>Dikarya</taxon>
        <taxon>Ascomycota</taxon>
        <taxon>Saccharomycotina</taxon>
        <taxon>Saccharomycetes</taxon>
        <taxon>Saccharomycopsidaceae</taxon>
        <taxon>Saccharomycopsis</taxon>
    </lineage>
</organism>
<keyword evidence="2 4" id="KW-0371">Homeobox</keyword>
<accession>A0AAV5QU59</accession>
<feature type="DNA-binding region" description="Homeobox" evidence="4">
    <location>
        <begin position="149"/>
        <end position="208"/>
    </location>
</feature>
<feature type="domain" description="Homeobox" evidence="6">
    <location>
        <begin position="147"/>
        <end position="207"/>
    </location>
</feature>
<dbReference type="InterPro" id="IPR050460">
    <property type="entry name" value="Distal-less_Homeobox_TF"/>
</dbReference>
<dbReference type="PANTHER" id="PTHR24327">
    <property type="entry name" value="HOMEOBOX PROTEIN"/>
    <property type="match status" value="1"/>
</dbReference>
<dbReference type="CDD" id="cd00086">
    <property type="entry name" value="homeodomain"/>
    <property type="match status" value="1"/>
</dbReference>
<keyword evidence="3 4" id="KW-0539">Nucleus</keyword>
<protein>
    <submittedName>
        <fullName evidence="7">Hmra1 protein</fullName>
    </submittedName>
</protein>
<dbReference type="InterPro" id="IPR001356">
    <property type="entry name" value="HD"/>
</dbReference>
<dbReference type="Pfam" id="PF00046">
    <property type="entry name" value="Homeodomain"/>
    <property type="match status" value="1"/>
</dbReference>
<evidence type="ECO:0000256" key="4">
    <source>
        <dbReference type="PROSITE-ProRule" id="PRU00108"/>
    </source>
</evidence>
<evidence type="ECO:0000313" key="7">
    <source>
        <dbReference type="EMBL" id="GMM38071.1"/>
    </source>
</evidence>
<evidence type="ECO:0000259" key="6">
    <source>
        <dbReference type="PROSITE" id="PS50071"/>
    </source>
</evidence>
<dbReference type="Proteomes" id="UP001360560">
    <property type="component" value="Unassembled WGS sequence"/>
</dbReference>
<evidence type="ECO:0000256" key="5">
    <source>
        <dbReference type="RuleBase" id="RU000682"/>
    </source>
</evidence>
<dbReference type="GO" id="GO:0003677">
    <property type="term" value="F:DNA binding"/>
    <property type="evidence" value="ECO:0007669"/>
    <property type="project" value="UniProtKB-UniRule"/>
</dbReference>
<gene>
    <name evidence="7" type="ORF">DASC09_053960</name>
</gene>
<dbReference type="EMBL" id="BTFZ01000013">
    <property type="protein sequence ID" value="GMM38071.1"/>
    <property type="molecule type" value="Genomic_DNA"/>
</dbReference>
<dbReference type="InterPro" id="IPR009057">
    <property type="entry name" value="Homeodomain-like_sf"/>
</dbReference>
<dbReference type="SUPFAM" id="SSF46689">
    <property type="entry name" value="Homeodomain-like"/>
    <property type="match status" value="1"/>
</dbReference>